<evidence type="ECO:0000256" key="2">
    <source>
        <dbReference type="ARBA" id="ARBA00022603"/>
    </source>
</evidence>
<dbReference type="PANTHER" id="PTHR11727">
    <property type="entry name" value="DIMETHYLADENOSINE TRANSFERASE"/>
    <property type="match status" value="1"/>
</dbReference>
<dbReference type="InterPro" id="IPR011530">
    <property type="entry name" value="rRNA_adenine_dimethylase"/>
</dbReference>
<proteinExistence type="inferred from homology"/>
<organism evidence="8">
    <name type="scientific">Ignisphaera aggregans</name>
    <dbReference type="NCBI Taxonomy" id="334771"/>
    <lineage>
        <taxon>Archaea</taxon>
        <taxon>Thermoproteota</taxon>
        <taxon>Thermoprotei</taxon>
        <taxon>Desulfurococcales</taxon>
        <taxon>Desulfurococcaceae</taxon>
        <taxon>Ignisphaera</taxon>
    </lineage>
</organism>
<accession>A0A7J3QE87</accession>
<keyword evidence="4 6" id="KW-0949">S-adenosyl-L-methionine</keyword>
<keyword evidence="5 6" id="KW-0694">RNA-binding</keyword>
<dbReference type="SMART" id="SM00650">
    <property type="entry name" value="rADc"/>
    <property type="match status" value="1"/>
</dbReference>
<feature type="domain" description="Ribosomal RNA adenine methylase transferase N-terminal" evidence="7">
    <location>
        <begin position="53"/>
        <end position="221"/>
    </location>
</feature>
<keyword evidence="2 6" id="KW-0489">Methyltransferase</keyword>
<keyword evidence="3 6" id="KW-0808">Transferase</keyword>
<dbReference type="PANTHER" id="PTHR11727:SF7">
    <property type="entry name" value="DIMETHYLADENOSINE TRANSFERASE-RELATED"/>
    <property type="match status" value="1"/>
</dbReference>
<evidence type="ECO:0000256" key="3">
    <source>
        <dbReference type="ARBA" id="ARBA00022679"/>
    </source>
</evidence>
<keyword evidence="1" id="KW-0698">rRNA processing</keyword>
<dbReference type="SUPFAM" id="SSF53335">
    <property type="entry name" value="S-adenosyl-L-methionine-dependent methyltransferases"/>
    <property type="match status" value="1"/>
</dbReference>
<evidence type="ECO:0000259" key="7">
    <source>
        <dbReference type="SMART" id="SM00650"/>
    </source>
</evidence>
<dbReference type="CDD" id="cd02440">
    <property type="entry name" value="AdoMet_MTases"/>
    <property type="match status" value="1"/>
</dbReference>
<dbReference type="GO" id="GO:0052908">
    <property type="term" value="F:16S rRNA (adenine(1518)-N(6)/adenine(1519)-N(6))-dimethyltransferase activity"/>
    <property type="evidence" value="ECO:0007669"/>
    <property type="project" value="UniProtKB-EC"/>
</dbReference>
<comment type="caution">
    <text evidence="8">The sequence shown here is derived from an EMBL/GenBank/DDBJ whole genome shotgun (WGS) entry which is preliminary data.</text>
</comment>
<dbReference type="Pfam" id="PF00398">
    <property type="entry name" value="RrnaAD"/>
    <property type="match status" value="1"/>
</dbReference>
<feature type="binding site" evidence="6">
    <location>
        <position position="73"/>
    </location>
    <ligand>
        <name>S-adenosyl-L-methionine</name>
        <dbReference type="ChEBI" id="CHEBI:59789"/>
    </ligand>
</feature>
<evidence type="ECO:0000313" key="8">
    <source>
        <dbReference type="EMBL" id="HGV66201.1"/>
    </source>
</evidence>
<sequence>MKELDIQNHGNILPYTRKDLVSWIRTRLKRYNIKLRKRLSQIILIDPKTLTFIAEKIGKIIEDRSNVAILEIGAGVGNLTMFLGCKNSNALVIAIEIDNRFASILKEIKNLCSNTEIVIGDALNLIKSFRGIDVVVGNIPYHITSDILLAIAKSNIKYALLTMQRDVADRLVSKPGTKNYGKLSILMQILFEIDIVRIIPSTLFRPKPQVSSAIIFLKRKKEYNEYIKNVEELTKCLFSYKRKLVLKAFTYCINKNKRLEKEIKMEDNIWRKRVLQLTVEDVMNLTNIYVELKKKN</sequence>
<comment type="similarity">
    <text evidence="6">Belongs to the class I-like SAM-binding methyltransferase superfamily. rRNA adenine N(6)-methyltransferase family.</text>
</comment>
<dbReference type="InterPro" id="IPR020596">
    <property type="entry name" value="rRNA_Ade_Mease_Trfase_CS"/>
</dbReference>
<feature type="binding site" evidence="6">
    <location>
        <position position="121"/>
    </location>
    <ligand>
        <name>S-adenosyl-L-methionine</name>
        <dbReference type="ChEBI" id="CHEBI:59789"/>
    </ligand>
</feature>
<dbReference type="Gene3D" id="3.40.50.150">
    <property type="entry name" value="Vaccinia Virus protein VP39"/>
    <property type="match status" value="1"/>
</dbReference>
<dbReference type="InterPro" id="IPR029063">
    <property type="entry name" value="SAM-dependent_MTases_sf"/>
</dbReference>
<dbReference type="NCBIfam" id="TIGR00755">
    <property type="entry name" value="ksgA"/>
    <property type="match status" value="1"/>
</dbReference>
<dbReference type="PROSITE" id="PS51689">
    <property type="entry name" value="SAM_RNA_A_N6_MT"/>
    <property type="match status" value="1"/>
</dbReference>
<dbReference type="AlphaFoldDB" id="A0A7J3QE87"/>
<evidence type="ECO:0000256" key="6">
    <source>
        <dbReference type="PROSITE-ProRule" id="PRU01026"/>
    </source>
</evidence>
<feature type="binding site" evidence="6">
    <location>
        <position position="44"/>
    </location>
    <ligand>
        <name>S-adenosyl-L-methionine</name>
        <dbReference type="ChEBI" id="CHEBI:59789"/>
    </ligand>
</feature>
<evidence type="ECO:0000256" key="1">
    <source>
        <dbReference type="ARBA" id="ARBA00022552"/>
    </source>
</evidence>
<dbReference type="PROSITE" id="PS01131">
    <property type="entry name" value="RRNA_A_DIMETH"/>
    <property type="match status" value="1"/>
</dbReference>
<feature type="binding site" evidence="6">
    <location>
        <position position="96"/>
    </location>
    <ligand>
        <name>S-adenosyl-L-methionine</name>
        <dbReference type="ChEBI" id="CHEBI:59789"/>
    </ligand>
</feature>
<evidence type="ECO:0000256" key="5">
    <source>
        <dbReference type="ARBA" id="ARBA00022884"/>
    </source>
</evidence>
<dbReference type="InterPro" id="IPR001737">
    <property type="entry name" value="KsgA/Erm"/>
</dbReference>
<evidence type="ECO:0000256" key="4">
    <source>
        <dbReference type="ARBA" id="ARBA00022691"/>
    </source>
</evidence>
<dbReference type="EMBL" id="DTET01000005">
    <property type="protein sequence ID" value="HGV66201.1"/>
    <property type="molecule type" value="Genomic_DNA"/>
</dbReference>
<comment type="caution">
    <text evidence="6">Lacks conserved residue(s) required for the propagation of feature annotation.</text>
</comment>
<gene>
    <name evidence="8" type="primary">rsmA</name>
    <name evidence="8" type="ORF">ENV02_00085</name>
</gene>
<dbReference type="EC" id="2.1.1.182" evidence="8"/>
<reference evidence="8" key="1">
    <citation type="journal article" date="2020" name="mSystems">
        <title>Genome- and Community-Level Interaction Insights into Carbon Utilization and Element Cycling Functions of Hydrothermarchaeota in Hydrothermal Sediment.</title>
        <authorList>
            <person name="Zhou Z."/>
            <person name="Liu Y."/>
            <person name="Xu W."/>
            <person name="Pan J."/>
            <person name="Luo Z.H."/>
            <person name="Li M."/>
        </authorList>
    </citation>
    <scope>NUCLEOTIDE SEQUENCE [LARGE SCALE GENOMIC DNA]</scope>
    <source>
        <strain evidence="8">SpSt-721</strain>
    </source>
</reference>
<protein>
    <submittedName>
        <fullName evidence="8">Ribosomal RNA small subunit methyltransferase A</fullName>
        <ecNumber evidence="8">2.1.1.182</ecNumber>
    </submittedName>
</protein>
<dbReference type="GO" id="GO:0003723">
    <property type="term" value="F:RNA binding"/>
    <property type="evidence" value="ECO:0007669"/>
    <property type="project" value="UniProtKB-UniRule"/>
</dbReference>
<feature type="binding site" evidence="6">
    <location>
        <position position="138"/>
    </location>
    <ligand>
        <name>S-adenosyl-L-methionine</name>
        <dbReference type="ChEBI" id="CHEBI:59789"/>
    </ligand>
</feature>
<name>A0A7J3QE87_9CREN</name>
<dbReference type="InterPro" id="IPR020598">
    <property type="entry name" value="rRNA_Ade_methylase_Trfase_N"/>
</dbReference>